<dbReference type="Pfam" id="PF10739">
    <property type="entry name" value="DUF2550"/>
    <property type="match status" value="1"/>
</dbReference>
<dbReference type="EMBL" id="JABCUI010000002">
    <property type="protein sequence ID" value="NMW87021.1"/>
    <property type="molecule type" value="Genomic_DNA"/>
</dbReference>
<dbReference type="AlphaFoldDB" id="A0A7Y0UHH6"/>
<evidence type="ECO:0000313" key="1">
    <source>
        <dbReference type="EMBL" id="NMW87021.1"/>
    </source>
</evidence>
<dbReference type="Proteomes" id="UP000553981">
    <property type="component" value="Unassembled WGS sequence"/>
</dbReference>
<sequence length="147" mass="17002">MGMSTSFMLTGLLLMLFLICALAIYFLARLRFKAQNNGSFNVAWRAHAGDPWRAGVCHYSEDFLKWYRVISLRWGSNRRWERADFEILEAAIDTEPGSDFALAILHCRAPRQGFSEPDDFWLAMNEHDYSGLVSWKESAPPRTQMVY</sequence>
<reference evidence="1 2" key="1">
    <citation type="submission" date="2020-04" db="EMBL/GenBank/DDBJ databases">
        <title>Antimicrobial susceptibility and clonality of vaginal-derived multi-drug resistant Mobiluncus isolates in China.</title>
        <authorList>
            <person name="Zhang X."/>
        </authorList>
    </citation>
    <scope>NUCLEOTIDE SEQUENCE [LARGE SCALE GENOMIC DNA]</scope>
    <source>
        <strain evidence="1 2">19</strain>
    </source>
</reference>
<gene>
    <name evidence="1" type="ORF">HHJ67_04555</name>
</gene>
<dbReference type="InterPro" id="IPR019675">
    <property type="entry name" value="DUF2550"/>
</dbReference>
<name>A0A7Y0UHH6_9ACTO</name>
<accession>A0A7Y0UHH6</accession>
<evidence type="ECO:0000313" key="2">
    <source>
        <dbReference type="Proteomes" id="UP000553981"/>
    </source>
</evidence>
<comment type="caution">
    <text evidence="1">The sequence shown here is derived from an EMBL/GenBank/DDBJ whole genome shotgun (WGS) entry which is preliminary data.</text>
</comment>
<organism evidence="1 2">
    <name type="scientific">Mobiluncus curtisii</name>
    <dbReference type="NCBI Taxonomy" id="2051"/>
    <lineage>
        <taxon>Bacteria</taxon>
        <taxon>Bacillati</taxon>
        <taxon>Actinomycetota</taxon>
        <taxon>Actinomycetes</taxon>
        <taxon>Actinomycetales</taxon>
        <taxon>Actinomycetaceae</taxon>
        <taxon>Mobiluncus</taxon>
    </lineage>
</organism>
<protein>
    <submittedName>
        <fullName evidence="1">DUF2550 family protein</fullName>
    </submittedName>
</protein>
<proteinExistence type="predicted"/>